<keyword evidence="1" id="KW-0812">Transmembrane</keyword>
<dbReference type="EMBL" id="CP066167">
    <property type="protein sequence ID" value="QQD16851.1"/>
    <property type="molecule type" value="Genomic_DNA"/>
</dbReference>
<evidence type="ECO:0000313" key="3">
    <source>
        <dbReference type="Proteomes" id="UP000596063"/>
    </source>
</evidence>
<keyword evidence="1" id="KW-0472">Membrane</keyword>
<accession>A0A7T4UNR7</accession>
<proteinExistence type="predicted"/>
<dbReference type="RefSeq" id="WP_198568353.1">
    <property type="nucleotide sequence ID" value="NZ_CP066167.1"/>
</dbReference>
<dbReference type="Proteomes" id="UP000596063">
    <property type="component" value="Chromosome"/>
</dbReference>
<dbReference type="KEGG" id="snan:I6N98_10685"/>
<gene>
    <name evidence="2" type="ORF">I6N98_10685</name>
</gene>
<evidence type="ECO:0008006" key="4">
    <source>
        <dbReference type="Google" id="ProtNLM"/>
    </source>
</evidence>
<name>A0A7T4UNR7_9GAMM</name>
<feature type="transmembrane region" description="Helical" evidence="1">
    <location>
        <begin position="52"/>
        <end position="75"/>
    </location>
</feature>
<keyword evidence="1" id="KW-1133">Transmembrane helix</keyword>
<protein>
    <recommendedName>
        <fullName evidence="4">DUF2946 domain-containing protein</fullName>
    </recommendedName>
</protein>
<evidence type="ECO:0000313" key="2">
    <source>
        <dbReference type="EMBL" id="QQD16851.1"/>
    </source>
</evidence>
<reference evidence="2 3" key="1">
    <citation type="submission" date="2020-12" db="EMBL/GenBank/DDBJ databases">
        <authorList>
            <person name="Shan Y."/>
        </authorList>
    </citation>
    <scope>NUCLEOTIDE SEQUENCE [LARGE SCALE GENOMIC DNA]</scope>
    <source>
        <strain evidence="3">csc3.9</strain>
    </source>
</reference>
<evidence type="ECO:0000256" key="1">
    <source>
        <dbReference type="SAM" id="Phobius"/>
    </source>
</evidence>
<sequence length="95" mass="10158">MRARFSHYQLRLIAVLLLSLSASLWLQGDHLHITDKHSVSEHCLVCQFGGAAAPAAVFVVAVVLASATLLAPTLVNSLSPARRLRPPARAPPLIS</sequence>
<dbReference type="AlphaFoldDB" id="A0A7T4UNR7"/>
<organism evidence="2 3">
    <name type="scientific">Spongiibacter nanhainus</name>
    <dbReference type="NCBI Taxonomy" id="2794344"/>
    <lineage>
        <taxon>Bacteria</taxon>
        <taxon>Pseudomonadati</taxon>
        <taxon>Pseudomonadota</taxon>
        <taxon>Gammaproteobacteria</taxon>
        <taxon>Cellvibrionales</taxon>
        <taxon>Spongiibacteraceae</taxon>
        <taxon>Spongiibacter</taxon>
    </lineage>
</organism>
<keyword evidence="3" id="KW-1185">Reference proteome</keyword>